<keyword evidence="2" id="KW-1185">Reference proteome</keyword>
<evidence type="ECO:0000313" key="1">
    <source>
        <dbReference type="EMBL" id="GIX64237.1"/>
    </source>
</evidence>
<comment type="caution">
    <text evidence="1">The sequence shown here is derived from an EMBL/GenBank/DDBJ whole genome shotgun (WGS) entry which is preliminary data.</text>
</comment>
<sequence length="216" mass="25006">MADAMDILQTVPIVSGLMKRHTESGRKVMPIRTARLIYKRIRNHVDLQPNDMTLWDVLRETIARRVPNAPLYLYKQVRMELFSAETFIAPEFKVCLKNRGIEASKLYDLGDTQREANNLDRNTRRRMAQRVRKNLRHLWLEMAGMSKGEMESIGLHILDAMTATAGYGSLNNLLALVTMLSKKAGDKNEYRCRQPGSEFEHSPRLEIKDFRFKVAR</sequence>
<dbReference type="AlphaFoldDB" id="A0AAV4LVI2"/>
<gene>
    <name evidence="1" type="ORF">BcabD6B2_36720</name>
</gene>
<dbReference type="GeneID" id="94195718"/>
<proteinExistence type="predicted"/>
<dbReference type="RefSeq" id="XP_067716306.1">
    <property type="nucleotide sequence ID" value="XM_067860205.1"/>
</dbReference>
<protein>
    <submittedName>
        <fullName evidence="1">FAD-linked oxidase</fullName>
    </submittedName>
</protein>
<reference evidence="1 2" key="1">
    <citation type="submission" date="2021-06" db="EMBL/GenBank/DDBJ databases">
        <title>Genome sequence of Babesia caballi.</title>
        <authorList>
            <person name="Yamagishi J."/>
            <person name="Kidaka T."/>
            <person name="Ochi A."/>
        </authorList>
    </citation>
    <scope>NUCLEOTIDE SEQUENCE [LARGE SCALE GENOMIC DNA]</scope>
    <source>
        <strain evidence="1">USDA-D6B2</strain>
    </source>
</reference>
<accession>A0AAV4LVI2</accession>
<organism evidence="1 2">
    <name type="scientific">Babesia caballi</name>
    <dbReference type="NCBI Taxonomy" id="5871"/>
    <lineage>
        <taxon>Eukaryota</taxon>
        <taxon>Sar</taxon>
        <taxon>Alveolata</taxon>
        <taxon>Apicomplexa</taxon>
        <taxon>Aconoidasida</taxon>
        <taxon>Piroplasmida</taxon>
        <taxon>Babesiidae</taxon>
        <taxon>Babesia</taxon>
    </lineage>
</organism>
<dbReference type="EMBL" id="BPLF01000003">
    <property type="protein sequence ID" value="GIX64237.1"/>
    <property type="molecule type" value="Genomic_DNA"/>
</dbReference>
<name>A0AAV4LVI2_BABCB</name>
<dbReference type="Proteomes" id="UP001497744">
    <property type="component" value="Unassembled WGS sequence"/>
</dbReference>
<evidence type="ECO:0000313" key="2">
    <source>
        <dbReference type="Proteomes" id="UP001497744"/>
    </source>
</evidence>